<name>A0ABR2AJG1_9ROSI</name>
<keyword evidence="2" id="KW-1185">Reference proteome</keyword>
<dbReference type="Proteomes" id="UP001472677">
    <property type="component" value="Unassembled WGS sequence"/>
</dbReference>
<evidence type="ECO:0000313" key="1">
    <source>
        <dbReference type="EMBL" id="KAK8493549.1"/>
    </source>
</evidence>
<gene>
    <name evidence="1" type="ORF">V6N12_046326</name>
</gene>
<comment type="caution">
    <text evidence="1">The sequence shown here is derived from an EMBL/GenBank/DDBJ whole genome shotgun (WGS) entry which is preliminary data.</text>
</comment>
<dbReference type="EMBL" id="JBBPBM010000613">
    <property type="protein sequence ID" value="KAK8493549.1"/>
    <property type="molecule type" value="Genomic_DNA"/>
</dbReference>
<sequence>MALPINTNMIVGSRITVFVTIGVTETTYCSGYAMALPINTNMIVGSRITFFVTIRAFRTANCFDFRSCALASAFDAMCSSSSALNCFALFFDGARGMYLPSSSRCH</sequence>
<evidence type="ECO:0000313" key="2">
    <source>
        <dbReference type="Proteomes" id="UP001472677"/>
    </source>
</evidence>
<reference evidence="1 2" key="1">
    <citation type="journal article" date="2024" name="G3 (Bethesda)">
        <title>Genome assembly of Hibiscus sabdariffa L. provides insights into metabolisms of medicinal natural products.</title>
        <authorList>
            <person name="Kim T."/>
        </authorList>
    </citation>
    <scope>NUCLEOTIDE SEQUENCE [LARGE SCALE GENOMIC DNA]</scope>
    <source>
        <strain evidence="1">TK-2024</strain>
        <tissue evidence="1">Old leaves</tissue>
    </source>
</reference>
<proteinExistence type="predicted"/>
<organism evidence="1 2">
    <name type="scientific">Hibiscus sabdariffa</name>
    <name type="common">roselle</name>
    <dbReference type="NCBI Taxonomy" id="183260"/>
    <lineage>
        <taxon>Eukaryota</taxon>
        <taxon>Viridiplantae</taxon>
        <taxon>Streptophyta</taxon>
        <taxon>Embryophyta</taxon>
        <taxon>Tracheophyta</taxon>
        <taxon>Spermatophyta</taxon>
        <taxon>Magnoliopsida</taxon>
        <taxon>eudicotyledons</taxon>
        <taxon>Gunneridae</taxon>
        <taxon>Pentapetalae</taxon>
        <taxon>rosids</taxon>
        <taxon>malvids</taxon>
        <taxon>Malvales</taxon>
        <taxon>Malvaceae</taxon>
        <taxon>Malvoideae</taxon>
        <taxon>Hibiscus</taxon>
    </lineage>
</organism>
<protein>
    <submittedName>
        <fullName evidence="1">Uncharacterized protein</fullName>
    </submittedName>
</protein>
<accession>A0ABR2AJG1</accession>